<protein>
    <submittedName>
        <fullName evidence="2">SdpI family protein</fullName>
    </submittedName>
</protein>
<feature type="transmembrane region" description="Helical" evidence="1">
    <location>
        <begin position="90"/>
        <end position="116"/>
    </location>
</feature>
<name>A0AB37RI21_LACPE</name>
<feature type="transmembrane region" description="Helical" evidence="1">
    <location>
        <begin position="49"/>
        <end position="70"/>
    </location>
</feature>
<keyword evidence="1" id="KW-0472">Membrane</keyword>
<organism evidence="2 3">
    <name type="scientific">Lactiplantibacillus pentosus</name>
    <name type="common">Lactobacillus pentosus</name>
    <dbReference type="NCBI Taxonomy" id="1589"/>
    <lineage>
        <taxon>Bacteria</taxon>
        <taxon>Bacillati</taxon>
        <taxon>Bacillota</taxon>
        <taxon>Bacilli</taxon>
        <taxon>Lactobacillales</taxon>
        <taxon>Lactobacillaceae</taxon>
        <taxon>Lactiplantibacillus</taxon>
    </lineage>
</organism>
<feature type="transmembrane region" description="Helical" evidence="1">
    <location>
        <begin position="170"/>
        <end position="191"/>
    </location>
</feature>
<evidence type="ECO:0000256" key="1">
    <source>
        <dbReference type="SAM" id="Phobius"/>
    </source>
</evidence>
<accession>A0AB37RI21</accession>
<feature type="transmembrane region" description="Helical" evidence="1">
    <location>
        <begin position="147"/>
        <end position="164"/>
    </location>
</feature>
<reference evidence="2 3" key="1">
    <citation type="submission" date="2018-10" db="EMBL/GenBank/DDBJ databases">
        <title>Genome sequences of five Lactobacillus pentosus strains isolated from brines of traditionally fermented spanish-style green table olives and differences between them.</title>
        <authorList>
            <person name="Jimenez Diaz R."/>
        </authorList>
    </citation>
    <scope>NUCLEOTIDE SEQUENCE [LARGE SCALE GENOMIC DNA]</scope>
    <source>
        <strain evidence="2 3">IG8</strain>
    </source>
</reference>
<sequence length="198" mass="22285">MGESRMLPKTWYTHSALKWLVLVNFINLLVLFARYVASSRPVWTMNNMTLLSLTGLFLISCLLIVSGWRLSVNPALVQSGLDLNLVVFCYLLLVDFNLIVTPGVLTIALIVSIVGVPEAYVPRNNLIGVRIPLTFASDENWRKTNVFGARLLTAMSYLTLLFFGRANQALFFTVFLSLLILSTLVVFGYSYRLSRKLL</sequence>
<comment type="caution">
    <text evidence="2">The sequence shown here is derived from an EMBL/GenBank/DDBJ whole genome shotgun (WGS) entry which is preliminary data.</text>
</comment>
<evidence type="ECO:0000313" key="2">
    <source>
        <dbReference type="EMBL" id="RMW53553.1"/>
    </source>
</evidence>
<dbReference type="AlphaFoldDB" id="A0AB37RI21"/>
<feature type="transmembrane region" description="Helical" evidence="1">
    <location>
        <begin position="16"/>
        <end position="37"/>
    </location>
</feature>
<keyword evidence="1" id="KW-1133">Transmembrane helix</keyword>
<proteinExistence type="predicted"/>
<evidence type="ECO:0000313" key="3">
    <source>
        <dbReference type="Proteomes" id="UP000281061"/>
    </source>
</evidence>
<dbReference type="Proteomes" id="UP000281061">
    <property type="component" value="Unassembled WGS sequence"/>
</dbReference>
<gene>
    <name evidence="2" type="ORF">D6U17_12200</name>
</gene>
<dbReference type="EMBL" id="RDCL01000089">
    <property type="protein sequence ID" value="RMW53553.1"/>
    <property type="molecule type" value="Genomic_DNA"/>
</dbReference>
<keyword evidence="1" id="KW-0812">Transmembrane</keyword>
<dbReference type="InterPro" id="IPR025962">
    <property type="entry name" value="SdpI/YhfL"/>
</dbReference>
<dbReference type="Pfam" id="PF13630">
    <property type="entry name" value="SdpI"/>
    <property type="match status" value="1"/>
</dbReference>